<dbReference type="OrthoDB" id="9880600at2759"/>
<dbReference type="Proteomes" id="UP000499080">
    <property type="component" value="Unassembled WGS sequence"/>
</dbReference>
<evidence type="ECO:0000313" key="2">
    <source>
        <dbReference type="EMBL" id="GBM95174.1"/>
    </source>
</evidence>
<dbReference type="EMBL" id="BGPR01004037">
    <property type="protein sequence ID" value="GBM95174.1"/>
    <property type="molecule type" value="Genomic_DNA"/>
</dbReference>
<keyword evidence="1" id="KW-0812">Transmembrane</keyword>
<evidence type="ECO:0000256" key="1">
    <source>
        <dbReference type="SAM" id="Phobius"/>
    </source>
</evidence>
<dbReference type="PROSITE" id="PS51257">
    <property type="entry name" value="PROKAR_LIPOPROTEIN"/>
    <property type="match status" value="1"/>
</dbReference>
<dbReference type="AlphaFoldDB" id="A0A4Y2JYS5"/>
<reference evidence="2 3" key="1">
    <citation type="journal article" date="2019" name="Sci. Rep.">
        <title>Orb-weaving spider Araneus ventricosus genome elucidates the spidroin gene catalogue.</title>
        <authorList>
            <person name="Kono N."/>
            <person name="Nakamura H."/>
            <person name="Ohtoshi R."/>
            <person name="Moran D.A.P."/>
            <person name="Shinohara A."/>
            <person name="Yoshida Y."/>
            <person name="Fujiwara M."/>
            <person name="Mori M."/>
            <person name="Tomita M."/>
            <person name="Arakawa K."/>
        </authorList>
    </citation>
    <scope>NUCLEOTIDE SEQUENCE [LARGE SCALE GENOMIC DNA]</scope>
</reference>
<feature type="transmembrane region" description="Helical" evidence="1">
    <location>
        <begin position="76"/>
        <end position="97"/>
    </location>
</feature>
<keyword evidence="1" id="KW-1133">Transmembrane helix</keyword>
<proteinExistence type="predicted"/>
<evidence type="ECO:0000313" key="3">
    <source>
        <dbReference type="Proteomes" id="UP000499080"/>
    </source>
</evidence>
<name>A0A4Y2JYS5_ARAVE</name>
<sequence length="168" mass="18398">MHDGQDRNFAISDLHCFPFTAGSSTGCINTQVGICIISLPLGFLTINRNCLVIFLSWDVACWLLPDSNSRNIAEPLALMVTALTILLSIFGPQLFAIQKYGGFPHKPLSYADFLSTVFTMFKDLDNTSTSGTTARGKKNANTLETPFATEIGEGTRNPLYSDYQSAYP</sequence>
<organism evidence="2 3">
    <name type="scientific">Araneus ventricosus</name>
    <name type="common">Orbweaver spider</name>
    <name type="synonym">Epeira ventricosa</name>
    <dbReference type="NCBI Taxonomy" id="182803"/>
    <lineage>
        <taxon>Eukaryota</taxon>
        <taxon>Metazoa</taxon>
        <taxon>Ecdysozoa</taxon>
        <taxon>Arthropoda</taxon>
        <taxon>Chelicerata</taxon>
        <taxon>Arachnida</taxon>
        <taxon>Araneae</taxon>
        <taxon>Araneomorphae</taxon>
        <taxon>Entelegynae</taxon>
        <taxon>Araneoidea</taxon>
        <taxon>Araneidae</taxon>
        <taxon>Araneus</taxon>
    </lineage>
</organism>
<comment type="caution">
    <text evidence="2">The sequence shown here is derived from an EMBL/GenBank/DDBJ whole genome shotgun (WGS) entry which is preliminary data.</text>
</comment>
<protein>
    <submittedName>
        <fullName evidence="2">Uncharacterized protein</fullName>
    </submittedName>
</protein>
<gene>
    <name evidence="2" type="ORF">AVEN_199156_1</name>
</gene>
<keyword evidence="3" id="KW-1185">Reference proteome</keyword>
<keyword evidence="1" id="KW-0472">Membrane</keyword>
<accession>A0A4Y2JYS5</accession>